<dbReference type="EMBL" id="HBFK01025734">
    <property type="protein sequence ID" value="CAD8749217.1"/>
    <property type="molecule type" value="Transcribed_RNA"/>
</dbReference>
<name>A0A6U4NMF9_HEMAN</name>
<gene>
    <name evidence="2" type="ORF">HAND1043_LOCUS15714</name>
</gene>
<accession>A0A6U4NMF9</accession>
<keyword evidence="1" id="KW-0472">Membrane</keyword>
<sequence>MMEGEPQAIAALPNEAQDGGKNGWVTKDLGSGWVEERKGLQTRVYKQGGWWKMWSFASFHSSNALFSAFAMNASFAVFSLNAVWCLFSLNSVFSILSVNSCFSILSSGSCFSLGCSGQNFKICM</sequence>
<dbReference type="AlphaFoldDB" id="A0A6U4NMF9"/>
<feature type="transmembrane region" description="Helical" evidence="1">
    <location>
        <begin position="64"/>
        <end position="87"/>
    </location>
</feature>
<proteinExistence type="predicted"/>
<organism evidence="2">
    <name type="scientific">Hemiselmis andersenii</name>
    <name type="common">Cryptophyte alga</name>
    <dbReference type="NCBI Taxonomy" id="464988"/>
    <lineage>
        <taxon>Eukaryota</taxon>
        <taxon>Cryptophyceae</taxon>
        <taxon>Cryptomonadales</taxon>
        <taxon>Hemiselmidaceae</taxon>
        <taxon>Hemiselmis</taxon>
    </lineage>
</organism>
<protein>
    <submittedName>
        <fullName evidence="2">Uncharacterized protein</fullName>
    </submittedName>
</protein>
<keyword evidence="1" id="KW-1133">Transmembrane helix</keyword>
<evidence type="ECO:0000256" key="1">
    <source>
        <dbReference type="SAM" id="Phobius"/>
    </source>
</evidence>
<keyword evidence="1" id="KW-0812">Transmembrane</keyword>
<reference evidence="2" key="1">
    <citation type="submission" date="2021-01" db="EMBL/GenBank/DDBJ databases">
        <authorList>
            <person name="Corre E."/>
            <person name="Pelletier E."/>
            <person name="Niang G."/>
            <person name="Scheremetjew M."/>
            <person name="Finn R."/>
            <person name="Kale V."/>
            <person name="Holt S."/>
            <person name="Cochrane G."/>
            <person name="Meng A."/>
            <person name="Brown T."/>
            <person name="Cohen L."/>
        </authorList>
    </citation>
    <scope>NUCLEOTIDE SEQUENCE</scope>
    <source>
        <strain evidence="2">CCMP441</strain>
    </source>
</reference>
<evidence type="ECO:0000313" key="2">
    <source>
        <dbReference type="EMBL" id="CAD8749217.1"/>
    </source>
</evidence>